<organism evidence="6 7">
    <name type="scientific">Algoriphagus boritolerans DSM 17298 = JCM 18970</name>
    <dbReference type="NCBI Taxonomy" id="1120964"/>
    <lineage>
        <taxon>Bacteria</taxon>
        <taxon>Pseudomonadati</taxon>
        <taxon>Bacteroidota</taxon>
        <taxon>Cytophagia</taxon>
        <taxon>Cytophagales</taxon>
        <taxon>Cyclobacteriaceae</taxon>
        <taxon>Algoriphagus</taxon>
    </lineage>
</organism>
<keyword evidence="6" id="KW-0670">Pyruvate</keyword>
<evidence type="ECO:0000313" key="6">
    <source>
        <dbReference type="EMBL" id="SEG17341.1"/>
    </source>
</evidence>
<evidence type="ECO:0000259" key="5">
    <source>
        <dbReference type="SMART" id="SM00861"/>
    </source>
</evidence>
<dbReference type="InterPro" id="IPR001017">
    <property type="entry name" value="DH_E1"/>
</dbReference>
<proteinExistence type="predicted"/>
<evidence type="ECO:0000256" key="3">
    <source>
        <dbReference type="ARBA" id="ARBA00023002"/>
    </source>
</evidence>
<dbReference type="InterPro" id="IPR005475">
    <property type="entry name" value="Transketolase-like_Pyr-bd"/>
</dbReference>
<dbReference type="PANTHER" id="PTHR43257:SF2">
    <property type="entry name" value="PYRUVATE DEHYDROGENASE E1 COMPONENT SUBUNIT BETA"/>
    <property type="match status" value="1"/>
</dbReference>
<dbReference type="SUPFAM" id="SSF52922">
    <property type="entry name" value="TK C-terminal domain-like"/>
    <property type="match status" value="1"/>
</dbReference>
<dbReference type="GO" id="GO:0016624">
    <property type="term" value="F:oxidoreductase activity, acting on the aldehyde or oxo group of donors, disulfide as acceptor"/>
    <property type="evidence" value="ECO:0007669"/>
    <property type="project" value="InterPro"/>
</dbReference>
<evidence type="ECO:0000256" key="2">
    <source>
        <dbReference type="ARBA" id="ARBA00003906"/>
    </source>
</evidence>
<accession>A0A1H5Y057</accession>
<dbReference type="STRING" id="1120964.GCA_001313265_05735"/>
<keyword evidence="3" id="KW-0560">Oxidoreductase</keyword>
<comment type="function">
    <text evidence="2">E1 component of the 2-oxoglutarate dehydrogenase (OGDH) complex which catalyzes the decarboxylation of 2-oxoglutarate, the first step in the conversion of 2-oxoglutarate to succinyl-CoA and CO(2).</text>
</comment>
<dbReference type="SMART" id="SM00861">
    <property type="entry name" value="Transket_pyr"/>
    <property type="match status" value="1"/>
</dbReference>
<dbReference type="EMBL" id="FNVR01000016">
    <property type="protein sequence ID" value="SEG17341.1"/>
    <property type="molecule type" value="Genomic_DNA"/>
</dbReference>
<dbReference type="Pfam" id="PF00676">
    <property type="entry name" value="E1_dh"/>
    <property type="match status" value="1"/>
</dbReference>
<dbReference type="AlphaFoldDB" id="A0A1H5Y057"/>
<dbReference type="Pfam" id="PF02779">
    <property type="entry name" value="Transket_pyr"/>
    <property type="match status" value="1"/>
</dbReference>
<dbReference type="InterPro" id="IPR033248">
    <property type="entry name" value="Transketolase_C"/>
</dbReference>
<keyword evidence="4" id="KW-0786">Thiamine pyrophosphate</keyword>
<gene>
    <name evidence="6" type="ORF">SAMN03080598_02751</name>
</gene>
<sequence length="832" mass="93216">MLQILFWLFLIVLSAKPKPKLTIRLSSRMAITKSQSQFPEISHLQKEEVLNDFRVAVTSRHASLMGRKEVFMGKAKFGIFGDGKELAQLAMAKAFQPGDFRSGYYRDQTFMMAIGELSVQQYFAQLYAHTDVEAEPASAGRLMNGHFATRSLDKNGDWKDLSKMYNSAADISPTAAQMPKLLGLAYASKLFRENKELKDLKKFSVNGNEVAWGTIGNASTSEGMFFESINAAGVLQVPMVISVWDDGYGISVPQEYHTTKGSISEVLMGFERNENKKGFEIIRVKGWDYEGLKQAFNSAGNLARTSHIPVLIHVEEMTQPQGHSTSGSHERYKSAERLQWEKDWDCIAKFREYIISNGIATDDALDQIESEAKTEVKRQKDAAWNEFSGEIKKEIQEVVQLLKTTAEKSTRKVVLLQMAEDLSKTLNPIRKDVISTVRKALLLLRFDGEALKSGLKSWYKLQEEKNFDRYNSHLYSQTEWSAEKVKVVPASYNEKSAMVDGREILQAFFDYTLEKDPRFFAFGEDVGKIGDVNQAFSGLQAKYGEMRVSDTGIRECTIIGQGIGTALRGLRPVAEIQYLDYLLYGLQMLSDDLASLLYRTKGGQKAPLIVRTRGHRLEGVWHSGSPMGMILSSLRGMIICVPRDMTQAAGMYRTLLESDEPALVIECLNGYRLKEKMPANLGEYNVPVGKPEILREGKDITVVTYGSMCRIVGEAAEVLSEIGISVEIIDVQTLLPFDTFGIIGESVKKTNRVLFADEDVPGGASAFMLQQVIEGQNVFKYLDCEPQTLAAKPHRPAYSSDGDYFSKPSTDDVVEKVYRIMHESNPKKFPAI</sequence>
<evidence type="ECO:0000256" key="4">
    <source>
        <dbReference type="ARBA" id="ARBA00023052"/>
    </source>
</evidence>
<dbReference type="CDD" id="cd02000">
    <property type="entry name" value="TPP_E1_PDC_ADC_BCADC"/>
    <property type="match status" value="1"/>
</dbReference>
<dbReference type="Gene3D" id="3.40.50.970">
    <property type="match status" value="2"/>
</dbReference>
<comment type="cofactor">
    <cofactor evidence="1">
        <name>thiamine diphosphate</name>
        <dbReference type="ChEBI" id="CHEBI:58937"/>
    </cofactor>
</comment>
<protein>
    <submittedName>
        <fullName evidence="6">Pyruvate/2-oxoglutarate/acetoin dehydrogenase complex, dehydrogenase (E1) component</fullName>
    </submittedName>
</protein>
<keyword evidence="7" id="KW-1185">Reference proteome</keyword>
<dbReference type="PANTHER" id="PTHR43257">
    <property type="entry name" value="PYRUVATE DEHYDROGENASE E1 COMPONENT BETA SUBUNIT"/>
    <property type="match status" value="1"/>
</dbReference>
<dbReference type="Proteomes" id="UP000236736">
    <property type="component" value="Unassembled WGS sequence"/>
</dbReference>
<dbReference type="SUPFAM" id="SSF52518">
    <property type="entry name" value="Thiamin diphosphate-binding fold (THDP-binding)"/>
    <property type="match status" value="2"/>
</dbReference>
<reference evidence="7" key="1">
    <citation type="submission" date="2016-10" db="EMBL/GenBank/DDBJ databases">
        <authorList>
            <person name="Varghese N."/>
            <person name="Submissions S."/>
        </authorList>
    </citation>
    <scope>NUCLEOTIDE SEQUENCE [LARGE SCALE GENOMIC DNA]</scope>
    <source>
        <strain evidence="7">DSM 17298</strain>
    </source>
</reference>
<dbReference type="Pfam" id="PF02780">
    <property type="entry name" value="Transketolase_C"/>
    <property type="match status" value="1"/>
</dbReference>
<name>A0A1H5Y057_9BACT</name>
<dbReference type="Gene3D" id="3.40.50.920">
    <property type="match status" value="1"/>
</dbReference>
<dbReference type="InterPro" id="IPR029061">
    <property type="entry name" value="THDP-binding"/>
</dbReference>
<evidence type="ECO:0000313" key="7">
    <source>
        <dbReference type="Proteomes" id="UP000236736"/>
    </source>
</evidence>
<feature type="domain" description="Transketolase-like pyrimidine-binding" evidence="5">
    <location>
        <begin position="499"/>
        <end position="673"/>
    </location>
</feature>
<evidence type="ECO:0000256" key="1">
    <source>
        <dbReference type="ARBA" id="ARBA00001964"/>
    </source>
</evidence>
<dbReference type="InterPro" id="IPR009014">
    <property type="entry name" value="Transketo_C/PFOR_II"/>
</dbReference>